<evidence type="ECO:0000313" key="6">
    <source>
        <dbReference type="Proteomes" id="UP000516314"/>
    </source>
</evidence>
<keyword evidence="1" id="KW-0328">Glycosyltransferase</keyword>
<evidence type="ECO:0000256" key="1">
    <source>
        <dbReference type="ARBA" id="ARBA00022676"/>
    </source>
</evidence>
<keyword evidence="2" id="KW-0808">Transferase</keyword>
<evidence type="ECO:0000256" key="2">
    <source>
        <dbReference type="ARBA" id="ARBA00022679"/>
    </source>
</evidence>
<evidence type="ECO:0000313" key="5">
    <source>
        <dbReference type="EMBL" id="CAD5315909.1"/>
    </source>
</evidence>
<accession>A0A7G2E402</accession>
<dbReference type="InterPro" id="IPR002495">
    <property type="entry name" value="Glyco_trans_8"/>
</dbReference>
<dbReference type="AlphaFoldDB" id="A0A7G2E402"/>
<keyword evidence="3" id="KW-0464">Manganese</keyword>
<dbReference type="EMBL" id="LR881466">
    <property type="protein sequence ID" value="CAD5315909.1"/>
    <property type="molecule type" value="Genomic_DNA"/>
</dbReference>
<dbReference type="InterPro" id="IPR029044">
    <property type="entry name" value="Nucleotide-diphossugar_trans"/>
</dbReference>
<dbReference type="Gene3D" id="3.90.550.10">
    <property type="entry name" value="Spore Coat Polysaccharide Biosynthesis Protein SpsA, Chain A"/>
    <property type="match status" value="1"/>
</dbReference>
<proteinExistence type="inferred from homology"/>
<dbReference type="GO" id="GO:0016757">
    <property type="term" value="F:glycosyltransferase activity"/>
    <property type="evidence" value="ECO:0007669"/>
    <property type="project" value="UniProtKB-KW"/>
</dbReference>
<organism evidence="5 6">
    <name type="scientific">Arabidopsis thaliana</name>
    <name type="common">Mouse-ear cress</name>
    <dbReference type="NCBI Taxonomy" id="3702"/>
    <lineage>
        <taxon>Eukaryota</taxon>
        <taxon>Viridiplantae</taxon>
        <taxon>Streptophyta</taxon>
        <taxon>Embryophyta</taxon>
        <taxon>Tracheophyta</taxon>
        <taxon>Spermatophyta</taxon>
        <taxon>Magnoliopsida</taxon>
        <taxon>eudicotyledons</taxon>
        <taxon>Gunneridae</taxon>
        <taxon>Pentapetalae</taxon>
        <taxon>rosids</taxon>
        <taxon>malvids</taxon>
        <taxon>Brassicales</taxon>
        <taxon>Brassicaceae</taxon>
        <taxon>Camelineae</taxon>
        <taxon>Arabidopsis</taxon>
    </lineage>
</organism>
<dbReference type="Pfam" id="PF01501">
    <property type="entry name" value="Glyco_transf_8"/>
    <property type="match status" value="1"/>
</dbReference>
<dbReference type="PANTHER" id="PTHR11183">
    <property type="entry name" value="GLYCOGENIN SUBFAMILY MEMBER"/>
    <property type="match status" value="1"/>
</dbReference>
<dbReference type="EC" id="2.4.1.-" evidence="4"/>
<name>A0A7G2E402_ARATH</name>
<dbReference type="Proteomes" id="UP000516314">
    <property type="component" value="Chromosome 1"/>
</dbReference>
<dbReference type="InterPro" id="IPR050587">
    <property type="entry name" value="GNT1/Glycosyltrans_8"/>
</dbReference>
<sequence length="290" mass="32840">MTPETHVDMINASEKAPKERAYVTFLAGNGDYVKGVVGLAKGLRKVKSAYPLVVAMLPDVPEEHREILRSQGCIFEEYNKMIYLDADIQVFGNIDDLFDMQDGYLHGVLSCFCEKIWSYTPLYSIGYCQYCPEKVVWPAEMESAPPSPYFNAGMFVFEPNPLTYESLLQTLQDFLNMFFGKVFKPVSPVYNLILSVLWRHPGKVDLESVKVVHYCPPGSKPWRYTGEEPNMDREDVKMLIKKWWDIYNDESLDFKPKSPADLEATVLESTIIASVTEAPLSYSPAAPSAA</sequence>
<protein>
    <recommendedName>
        <fullName evidence="4">Hexosyltransferase</fullName>
        <ecNumber evidence="4">2.4.1.-</ecNumber>
    </recommendedName>
</protein>
<comment type="similarity">
    <text evidence="4">Belongs to the glycosyltransferase 8 family.</text>
</comment>
<evidence type="ECO:0000256" key="4">
    <source>
        <dbReference type="RuleBase" id="RU362027"/>
    </source>
</evidence>
<dbReference type="SUPFAM" id="SSF53448">
    <property type="entry name" value="Nucleotide-diphospho-sugar transferases"/>
    <property type="match status" value="1"/>
</dbReference>
<reference evidence="5 6" key="1">
    <citation type="submission" date="2020-09" db="EMBL/GenBank/DDBJ databases">
        <authorList>
            <person name="Ashkenazy H."/>
        </authorList>
    </citation>
    <scope>NUCLEOTIDE SEQUENCE [LARGE SCALE GENOMIC DNA]</scope>
    <source>
        <strain evidence="6">cv. Cdm-0</strain>
    </source>
</reference>
<evidence type="ECO:0000256" key="3">
    <source>
        <dbReference type="ARBA" id="ARBA00023211"/>
    </source>
</evidence>
<gene>
    <name evidence="5" type="ORF">AT9943_LOCUS4253</name>
</gene>